<accession>A0A9J6F564</accession>
<feature type="region of interest" description="Disordered" evidence="1">
    <location>
        <begin position="1"/>
        <end position="20"/>
    </location>
</feature>
<feature type="region of interest" description="Disordered" evidence="1">
    <location>
        <begin position="511"/>
        <end position="540"/>
    </location>
</feature>
<dbReference type="PANTHER" id="PTHR18916">
    <property type="entry name" value="DYNACTIN 1-RELATED MICROTUBULE-BINDING"/>
    <property type="match status" value="1"/>
</dbReference>
<feature type="domain" description="CAP-Gly" evidence="2">
    <location>
        <begin position="101"/>
        <end position="144"/>
    </location>
</feature>
<feature type="compositionally biased region" description="Basic and acidic residues" evidence="1">
    <location>
        <begin position="251"/>
        <end position="260"/>
    </location>
</feature>
<dbReference type="Gene3D" id="2.30.30.190">
    <property type="entry name" value="CAP Gly-rich-like domain"/>
    <property type="match status" value="1"/>
</dbReference>
<reference evidence="3" key="1">
    <citation type="journal article" date="2020" name="Cell">
        <title>Large-Scale Comparative Analyses of Tick Genomes Elucidate Their Genetic Diversity and Vector Capacities.</title>
        <authorList>
            <consortium name="Tick Genome and Microbiome Consortium (TIGMIC)"/>
            <person name="Jia N."/>
            <person name="Wang J."/>
            <person name="Shi W."/>
            <person name="Du L."/>
            <person name="Sun Y."/>
            <person name="Zhan W."/>
            <person name="Jiang J.F."/>
            <person name="Wang Q."/>
            <person name="Zhang B."/>
            <person name="Ji P."/>
            <person name="Bell-Sakyi L."/>
            <person name="Cui X.M."/>
            <person name="Yuan T.T."/>
            <person name="Jiang B.G."/>
            <person name="Yang W.F."/>
            <person name="Lam T.T."/>
            <person name="Chang Q.C."/>
            <person name="Ding S.J."/>
            <person name="Wang X.J."/>
            <person name="Zhu J.G."/>
            <person name="Ruan X.D."/>
            <person name="Zhao L."/>
            <person name="Wei J.T."/>
            <person name="Ye R.Z."/>
            <person name="Que T.C."/>
            <person name="Du C.H."/>
            <person name="Zhou Y.H."/>
            <person name="Cheng J.X."/>
            <person name="Dai P.F."/>
            <person name="Guo W.B."/>
            <person name="Han X.H."/>
            <person name="Huang E.J."/>
            <person name="Li L.F."/>
            <person name="Wei W."/>
            <person name="Gao Y.C."/>
            <person name="Liu J.Z."/>
            <person name="Shao H.Z."/>
            <person name="Wang X."/>
            <person name="Wang C.C."/>
            <person name="Yang T.C."/>
            <person name="Huo Q.B."/>
            <person name="Li W."/>
            <person name="Chen H.Y."/>
            <person name="Chen S.E."/>
            <person name="Zhou L.G."/>
            <person name="Ni X.B."/>
            <person name="Tian J.H."/>
            <person name="Sheng Y."/>
            <person name="Liu T."/>
            <person name="Pan Y.S."/>
            <person name="Xia L.Y."/>
            <person name="Li J."/>
            <person name="Zhao F."/>
            <person name="Cao W.C."/>
        </authorList>
    </citation>
    <scope>NUCLEOTIDE SEQUENCE</scope>
    <source>
        <strain evidence="3">Rmic-2018</strain>
    </source>
</reference>
<dbReference type="InterPro" id="IPR000938">
    <property type="entry name" value="CAP-Gly_domain"/>
</dbReference>
<dbReference type="Pfam" id="PF01302">
    <property type="entry name" value="CAP_GLY"/>
    <property type="match status" value="1"/>
</dbReference>
<feature type="region of interest" description="Disordered" evidence="1">
    <location>
        <begin position="592"/>
        <end position="686"/>
    </location>
</feature>
<feature type="compositionally biased region" description="Basic and acidic residues" evidence="1">
    <location>
        <begin position="634"/>
        <end position="647"/>
    </location>
</feature>
<dbReference type="SUPFAM" id="SSF74924">
    <property type="entry name" value="Cap-Gly domain"/>
    <property type="match status" value="1"/>
</dbReference>
<feature type="compositionally biased region" description="Low complexity" evidence="1">
    <location>
        <begin position="41"/>
        <end position="58"/>
    </location>
</feature>
<reference evidence="3" key="2">
    <citation type="submission" date="2021-09" db="EMBL/GenBank/DDBJ databases">
        <authorList>
            <person name="Jia N."/>
            <person name="Wang J."/>
            <person name="Shi W."/>
            <person name="Du L."/>
            <person name="Sun Y."/>
            <person name="Zhan W."/>
            <person name="Jiang J."/>
            <person name="Wang Q."/>
            <person name="Zhang B."/>
            <person name="Ji P."/>
            <person name="Sakyi L.B."/>
            <person name="Cui X."/>
            <person name="Yuan T."/>
            <person name="Jiang B."/>
            <person name="Yang W."/>
            <person name="Lam T.T.-Y."/>
            <person name="Chang Q."/>
            <person name="Ding S."/>
            <person name="Wang X."/>
            <person name="Zhu J."/>
            <person name="Ruan X."/>
            <person name="Zhao L."/>
            <person name="Wei J."/>
            <person name="Que T."/>
            <person name="Du C."/>
            <person name="Cheng J."/>
            <person name="Dai P."/>
            <person name="Han X."/>
            <person name="Huang E."/>
            <person name="Gao Y."/>
            <person name="Liu J."/>
            <person name="Shao H."/>
            <person name="Ye R."/>
            <person name="Li L."/>
            <person name="Wei W."/>
            <person name="Wang X."/>
            <person name="Wang C."/>
            <person name="Huo Q."/>
            <person name="Li W."/>
            <person name="Guo W."/>
            <person name="Chen H."/>
            <person name="Chen S."/>
            <person name="Zhou L."/>
            <person name="Zhou L."/>
            <person name="Ni X."/>
            <person name="Tian J."/>
            <person name="Zhou Y."/>
            <person name="Sheng Y."/>
            <person name="Liu T."/>
            <person name="Pan Y."/>
            <person name="Xia L."/>
            <person name="Li J."/>
            <person name="Zhao F."/>
            <person name="Cao W."/>
        </authorList>
    </citation>
    <scope>NUCLEOTIDE SEQUENCE</scope>
    <source>
        <strain evidence="3">Rmic-2018</strain>
        <tissue evidence="3">Larvae</tissue>
    </source>
</reference>
<keyword evidence="4" id="KW-1185">Reference proteome</keyword>
<dbReference type="PANTHER" id="PTHR18916:SF93">
    <property type="entry name" value="RESTIN HOMOLOG"/>
    <property type="match status" value="1"/>
</dbReference>
<feature type="region of interest" description="Disordered" evidence="1">
    <location>
        <begin position="238"/>
        <end position="260"/>
    </location>
</feature>
<feature type="region of interest" description="Disordered" evidence="1">
    <location>
        <begin position="41"/>
        <end position="65"/>
    </location>
</feature>
<dbReference type="SMART" id="SM01052">
    <property type="entry name" value="CAP_GLY"/>
    <property type="match status" value="1"/>
</dbReference>
<feature type="compositionally biased region" description="Polar residues" evidence="1">
    <location>
        <begin position="523"/>
        <end position="540"/>
    </location>
</feature>
<feature type="region of interest" description="Disordered" evidence="1">
    <location>
        <begin position="158"/>
        <end position="179"/>
    </location>
</feature>
<dbReference type="EMBL" id="JABSTU010000001">
    <property type="protein sequence ID" value="KAH8041631.1"/>
    <property type="molecule type" value="Genomic_DNA"/>
</dbReference>
<dbReference type="VEuPathDB" id="VectorBase:LOC119179018"/>
<dbReference type="AlphaFoldDB" id="A0A9J6F564"/>
<sequence>MAEGHRPEAGQQRSSKIARFIPRPQRVIAKKLEDFTSLLPKASSSLSPEPEPLLQTSSGSLNRRSAKVPVHEAFRRTHKYLKIGDRVSIGDSKLGILQYYGETHFAEGVLCGIELDDAAGGKHSGIVDGVVYFTCRPNHGIFVPESKVKLHVQQSVPTLPELPSPAQTENEPPAVRPKSASLLSRLPKLGFSGRASKSRHREIDTTEEVDDAGGYVTVCSTEVVSYSAERDAPLWKDATVYGSPDSDSDDYDRRDPSLRDHVSPEVLQELRSALMSELPPQQPAPEPSAALKNTLSPIHENSDEVESRCAKKILSQSPEGAVGGVDFLSPIAEIMDEIDDGSKQESLGLLTDGAMRDIAVSVDGQSYQGVLPNSFSVDDVADIMDEEQLDEVEEEPCAASTAFKPSDPLTDDNIPMISSNVLRILQYNFPDQVDYLNTVMARSGAIITNEPSPCSHTMSETPSSATDESGLKRTSDSLECSSGFATSIGSVECELPSAADALTAVNLSSLQGEDGTRPKRPTSAYTVHSTDTGFQGDSEMENQSEAGTAVSPCEEKMMRWSTCSSQDSGAVSESEFQRRNLHPDCCLDCGRTSSPAGKHLPPLRLQVPVSKDPMSAVKKDEADADQEQSANEVEVDRGDGAGKREACEEGSSPDARPAEASATQNRASEPETEDVNHVGAENVVAESDNTKVAAAVGKVEKTTSKRLPVSFPRPAPKVVVSKVKAMIEAGKAENEEVAKKIVRQPKKGRWDDVTSKLAASMADEKAKPKVKEVKSKVFTNLEGAKQQVTRPTALPPTLRKPMRSTSSRGSIRTEADALTPTSERHHESPGGDSSKDDTAESTTTAHDGSIMKGGDAASVHSSGKGAASVKSALSERKTKPAPKAARLPTAMEYKATHERSTCAVFPAAVDAPQGRRFASVVPLIERAYDPTRAVRTSFKYQMSLVLILDSRSR</sequence>
<evidence type="ECO:0000313" key="3">
    <source>
        <dbReference type="EMBL" id="KAH8041631.1"/>
    </source>
</evidence>
<evidence type="ECO:0000256" key="1">
    <source>
        <dbReference type="SAM" id="MobiDB-lite"/>
    </source>
</evidence>
<dbReference type="PROSITE" id="PS50245">
    <property type="entry name" value="CAP_GLY_2"/>
    <property type="match status" value="1"/>
</dbReference>
<name>A0A9J6F564_RHIMP</name>
<feature type="region of interest" description="Disordered" evidence="1">
    <location>
        <begin position="450"/>
        <end position="474"/>
    </location>
</feature>
<organism evidence="3 4">
    <name type="scientific">Rhipicephalus microplus</name>
    <name type="common">Cattle tick</name>
    <name type="synonym">Boophilus microplus</name>
    <dbReference type="NCBI Taxonomy" id="6941"/>
    <lineage>
        <taxon>Eukaryota</taxon>
        <taxon>Metazoa</taxon>
        <taxon>Ecdysozoa</taxon>
        <taxon>Arthropoda</taxon>
        <taxon>Chelicerata</taxon>
        <taxon>Arachnida</taxon>
        <taxon>Acari</taxon>
        <taxon>Parasitiformes</taxon>
        <taxon>Ixodida</taxon>
        <taxon>Ixodoidea</taxon>
        <taxon>Ixodidae</taxon>
        <taxon>Rhipicephalinae</taxon>
        <taxon>Rhipicephalus</taxon>
        <taxon>Boophilus</taxon>
    </lineage>
</organism>
<gene>
    <name evidence="3" type="ORF">HPB51_017076</name>
</gene>
<evidence type="ECO:0000313" key="4">
    <source>
        <dbReference type="Proteomes" id="UP000821866"/>
    </source>
</evidence>
<feature type="region of interest" description="Disordered" evidence="1">
    <location>
        <begin position="782"/>
        <end position="885"/>
    </location>
</feature>
<evidence type="ECO:0000259" key="2">
    <source>
        <dbReference type="PROSITE" id="PS50245"/>
    </source>
</evidence>
<proteinExistence type="predicted"/>
<feature type="compositionally biased region" description="Polar residues" evidence="1">
    <location>
        <begin position="450"/>
        <end position="467"/>
    </location>
</feature>
<feature type="compositionally biased region" description="Low complexity" evidence="1">
    <location>
        <begin position="861"/>
        <end position="872"/>
    </location>
</feature>
<feature type="compositionally biased region" description="Basic and acidic residues" evidence="1">
    <location>
        <begin position="822"/>
        <end position="838"/>
    </location>
</feature>
<protein>
    <recommendedName>
        <fullName evidence="2">CAP-Gly domain-containing protein</fullName>
    </recommendedName>
</protein>
<comment type="caution">
    <text evidence="3">The sequence shown here is derived from an EMBL/GenBank/DDBJ whole genome shotgun (WGS) entry which is preliminary data.</text>
</comment>
<dbReference type="InterPro" id="IPR036859">
    <property type="entry name" value="CAP-Gly_dom_sf"/>
</dbReference>
<dbReference type="Proteomes" id="UP000821866">
    <property type="component" value="Chromosome 1"/>
</dbReference>